<dbReference type="PANTHER" id="PTHR36074">
    <property type="entry name" value="ISOPENTENYL-DIPHOSPHATE DELTA-ISOMERASE"/>
    <property type="match status" value="1"/>
</dbReference>
<dbReference type="PANTHER" id="PTHR36074:SF1">
    <property type="entry name" value="ISOPENTENYL-DIPHOSPHATE DELTA-ISOMERASE"/>
    <property type="match status" value="1"/>
</dbReference>
<protein>
    <submittedName>
        <fullName evidence="1">Uncharacterized protein</fullName>
    </submittedName>
</protein>
<dbReference type="EMBL" id="CACSLK010003174">
    <property type="protein sequence ID" value="CAA0808908.1"/>
    <property type="molecule type" value="Genomic_DNA"/>
</dbReference>
<dbReference type="Proteomes" id="UP001153555">
    <property type="component" value="Unassembled WGS sequence"/>
</dbReference>
<proteinExistence type="predicted"/>
<name>A0A9N7MNX2_STRHE</name>
<gene>
    <name evidence="1" type="ORF">SHERM_11131</name>
</gene>
<keyword evidence="2" id="KW-1185">Reference proteome</keyword>
<dbReference type="OrthoDB" id="1925570at2759"/>
<organism evidence="1 2">
    <name type="scientific">Striga hermonthica</name>
    <name type="common">Purple witchweed</name>
    <name type="synonym">Buchnera hermonthica</name>
    <dbReference type="NCBI Taxonomy" id="68872"/>
    <lineage>
        <taxon>Eukaryota</taxon>
        <taxon>Viridiplantae</taxon>
        <taxon>Streptophyta</taxon>
        <taxon>Embryophyta</taxon>
        <taxon>Tracheophyta</taxon>
        <taxon>Spermatophyta</taxon>
        <taxon>Magnoliopsida</taxon>
        <taxon>eudicotyledons</taxon>
        <taxon>Gunneridae</taxon>
        <taxon>Pentapetalae</taxon>
        <taxon>asterids</taxon>
        <taxon>lamiids</taxon>
        <taxon>Lamiales</taxon>
        <taxon>Orobanchaceae</taxon>
        <taxon>Buchnereae</taxon>
        <taxon>Striga</taxon>
    </lineage>
</organism>
<comment type="caution">
    <text evidence="1">The sequence shown here is derived from an EMBL/GenBank/DDBJ whole genome shotgun (WGS) entry which is preliminary data.</text>
</comment>
<evidence type="ECO:0000313" key="1">
    <source>
        <dbReference type="EMBL" id="CAA0808908.1"/>
    </source>
</evidence>
<dbReference type="AlphaFoldDB" id="A0A9N7MNX2"/>
<reference evidence="1" key="1">
    <citation type="submission" date="2019-12" db="EMBL/GenBank/DDBJ databases">
        <authorList>
            <person name="Scholes J."/>
        </authorList>
    </citation>
    <scope>NUCLEOTIDE SEQUENCE</scope>
</reference>
<accession>A0A9N7MNX2</accession>
<evidence type="ECO:0000313" key="2">
    <source>
        <dbReference type="Proteomes" id="UP001153555"/>
    </source>
</evidence>
<sequence>MAGIAILDLLRRNPNFGSQPFSSSGLLPVKLAGATSAAAASFAVTTPFAFGGLFGNGVPRVAYCDAGTEALGEDYISHIRTASGNIFQSDALIYSTKQYDIQLKPLLSAFHWKTFALTSLRSFLLFYLPLVEPHGLKEEDDDDDDDFLKPEGKPVDLVVPFKKSVKQILRETSVVTTRRVLERLAVHYVSQRMAWKLLKDVPQSATRKASRGLPTTTYFFRVSRTTLRGHCLGVLASWIVQVSIDVYRFFSSLTKAPQEDEIIDTADQLEILGKKVYGATIRCGSSLIFASIGAGIGALLIRPSTGQWIGCAVGDLLGPIVVAFCFEKFHLDL</sequence>